<gene>
    <name evidence="1" type="ORF">GTQ34_15875</name>
</gene>
<dbReference type="PANTHER" id="PTHR36452">
    <property type="entry name" value="CHROMOSOME 12, WHOLE GENOME SHOTGUN SEQUENCE"/>
    <property type="match status" value="1"/>
</dbReference>
<dbReference type="EMBL" id="JAAABI010000009">
    <property type="protein sequence ID" value="NAY93389.1"/>
    <property type="molecule type" value="Genomic_DNA"/>
</dbReference>
<evidence type="ECO:0000313" key="2">
    <source>
        <dbReference type="Proteomes" id="UP000667650"/>
    </source>
</evidence>
<dbReference type="Pfam" id="PF09365">
    <property type="entry name" value="DUF2461"/>
    <property type="match status" value="1"/>
</dbReference>
<name>A0A964TFA3_9FLAO</name>
<dbReference type="InterPro" id="IPR015996">
    <property type="entry name" value="UCP028451"/>
</dbReference>
<dbReference type="InterPro" id="IPR012808">
    <property type="entry name" value="CHP02453"/>
</dbReference>
<keyword evidence="2" id="KW-1185">Reference proteome</keyword>
<protein>
    <submittedName>
        <fullName evidence="1">TIGR02453 family protein</fullName>
    </submittedName>
</protein>
<dbReference type="PANTHER" id="PTHR36452:SF1">
    <property type="entry name" value="DUF2461 DOMAIN-CONTAINING PROTEIN"/>
    <property type="match status" value="1"/>
</dbReference>
<proteinExistence type="predicted"/>
<comment type="caution">
    <text evidence="1">The sequence shown here is derived from an EMBL/GenBank/DDBJ whole genome shotgun (WGS) entry which is preliminary data.</text>
</comment>
<sequence>MAYFDEDFLKFFKELAESNSKEWFDLNRKRYLKSVKEPFKSFTLELINALQSLYPKIDLSSKYSIMRINRDVRFTKDKTPYKTHMSAIVLPHGKKDKSRPGFYIQASHKDVRVYSGAHNLEKEQLFAIRNYITENIHEFNTLIKEKSFVETFGEIQGDKHKRIPPEFREAASIQPLIRNKEFYWYFKLKAEELLEDNLIDVLIDRYTNCLPVNAFFKKTLS</sequence>
<dbReference type="AlphaFoldDB" id="A0A964TFA3"/>
<dbReference type="NCBIfam" id="TIGR02453">
    <property type="entry name" value="TIGR02453 family protein"/>
    <property type="match status" value="1"/>
</dbReference>
<reference evidence="1" key="1">
    <citation type="submission" date="2020-01" db="EMBL/GenBank/DDBJ databases">
        <title>Muricauda ochracea sp. nov., isolated from a tidal flat of Garorim bay in Korea.</title>
        <authorList>
            <person name="Kim D."/>
            <person name="Yoo Y."/>
            <person name="Kim J.-J."/>
        </authorList>
    </citation>
    <scope>NUCLEOTIDE SEQUENCE</scope>
    <source>
        <strain evidence="1">JGD-17</strain>
    </source>
</reference>
<organism evidence="1 2">
    <name type="scientific">Flagellimonas ochracea</name>
    <dbReference type="NCBI Taxonomy" id="2696472"/>
    <lineage>
        <taxon>Bacteria</taxon>
        <taxon>Pseudomonadati</taxon>
        <taxon>Bacteroidota</taxon>
        <taxon>Flavobacteriia</taxon>
        <taxon>Flavobacteriales</taxon>
        <taxon>Flavobacteriaceae</taxon>
        <taxon>Flagellimonas</taxon>
    </lineage>
</organism>
<dbReference type="Proteomes" id="UP000667650">
    <property type="component" value="Unassembled WGS sequence"/>
</dbReference>
<dbReference type="RefSeq" id="WP_166524800.1">
    <property type="nucleotide sequence ID" value="NZ_JAAABI010000009.1"/>
</dbReference>
<accession>A0A964TFA3</accession>
<evidence type="ECO:0000313" key="1">
    <source>
        <dbReference type="EMBL" id="NAY93389.1"/>
    </source>
</evidence>
<dbReference type="PIRSF" id="PIRSF028451">
    <property type="entry name" value="UCP028451"/>
    <property type="match status" value="1"/>
</dbReference>